<dbReference type="Pfam" id="PF00083">
    <property type="entry name" value="Sugar_tr"/>
    <property type="match status" value="2"/>
</dbReference>
<comment type="similarity">
    <text evidence="2">Belongs to the major facilitator superfamily. Sugar transporter (TC 2.A.1.1) family.</text>
</comment>
<evidence type="ECO:0000259" key="10">
    <source>
        <dbReference type="PROSITE" id="PS50850"/>
    </source>
</evidence>
<keyword evidence="8 9" id="KW-0472">Membrane</keyword>
<feature type="transmembrane region" description="Helical" evidence="9">
    <location>
        <begin position="166"/>
        <end position="184"/>
    </location>
</feature>
<evidence type="ECO:0000256" key="1">
    <source>
        <dbReference type="ARBA" id="ARBA00004141"/>
    </source>
</evidence>
<evidence type="ECO:0000313" key="12">
    <source>
        <dbReference type="RefSeq" id="XP_012573473.1"/>
    </source>
</evidence>
<dbReference type="RefSeq" id="XP_012573473.1">
    <property type="nucleotide sequence ID" value="XM_012718019.2"/>
</dbReference>
<keyword evidence="11" id="KW-1185">Reference proteome</keyword>
<evidence type="ECO:0000256" key="4">
    <source>
        <dbReference type="ARBA" id="ARBA00022597"/>
    </source>
</evidence>
<proteinExistence type="inferred from homology"/>
<feature type="transmembrane region" description="Helical" evidence="9">
    <location>
        <begin position="300"/>
        <end position="320"/>
    </location>
</feature>
<feature type="transmembrane region" description="Helical" evidence="9">
    <location>
        <begin position="196"/>
        <end position="217"/>
    </location>
</feature>
<dbReference type="PANTHER" id="PTHR23500">
    <property type="entry name" value="SOLUTE CARRIER FAMILY 2, FACILITATED GLUCOSE TRANSPORTER"/>
    <property type="match status" value="1"/>
</dbReference>
<dbReference type="InterPro" id="IPR003663">
    <property type="entry name" value="Sugar/inositol_transpt"/>
</dbReference>
<dbReference type="PROSITE" id="PS00216">
    <property type="entry name" value="SUGAR_TRANSPORT_1"/>
    <property type="match status" value="1"/>
</dbReference>
<evidence type="ECO:0000256" key="5">
    <source>
        <dbReference type="ARBA" id="ARBA00022692"/>
    </source>
</evidence>
<feature type="transmembrane region" description="Helical" evidence="9">
    <location>
        <begin position="401"/>
        <end position="420"/>
    </location>
</feature>
<evidence type="ECO:0000256" key="6">
    <source>
        <dbReference type="ARBA" id="ARBA00022847"/>
    </source>
</evidence>
<keyword evidence="6" id="KW-0769">Symport</keyword>
<protein>
    <submittedName>
        <fullName evidence="12">Sugar transport protein 7-like isoform X2</fullName>
    </submittedName>
</protein>
<evidence type="ECO:0000256" key="7">
    <source>
        <dbReference type="ARBA" id="ARBA00022989"/>
    </source>
</evidence>
<dbReference type="InterPro" id="IPR020846">
    <property type="entry name" value="MFS_dom"/>
</dbReference>
<dbReference type="GO" id="GO:0016020">
    <property type="term" value="C:membrane"/>
    <property type="evidence" value="ECO:0007669"/>
    <property type="project" value="UniProtKB-SubCell"/>
</dbReference>
<reference evidence="12" key="2">
    <citation type="submission" date="2025-08" db="UniProtKB">
        <authorList>
            <consortium name="RefSeq"/>
        </authorList>
    </citation>
    <scope>IDENTIFICATION</scope>
    <source>
        <tissue evidence="12">Etiolated seedlings</tissue>
    </source>
</reference>
<keyword evidence="7 9" id="KW-1133">Transmembrane helix</keyword>
<sequence length="445" mass="48897">MEVVSKMRAEQYNGRVTVHVIIACIVAATGGSLFGYDVGISGGVTSMDEFLIKFFPSVYKQKMHAHENSYCKYNNQVLAAFTSVLYIAGLVASLIASPVTRKYGRKTSIIAGGISFLIGSILNAAAANLAMLIIGRIMLGVGIGFGDQAIPLYLSEMAPTHLRGGLNMMFQVATTFGIFIANMINFGTQKIKPWGWRLSLGVAAIPALMMTIGGILIPETPNSLVERGYKEKGRIVLEKIRGTNHVDAEFQDIVDAILFQSMGFGRDASLYSSALTGGVLAFSTFISIATVDRLGRRPLLISGGIQMIICQVIVAIILGMKFGENQEISKSYSIFVVVAVCVFVVAFGWSWGPLGWTVPSEIFPLEIRSAGQSITVAVNLLFTFIIAQSFLSLLCSFRFGIFLFFAGWIIIMTIFVYLFLPETKGIPIEEMTFMWRKHWFWKRIL</sequence>
<evidence type="ECO:0000256" key="3">
    <source>
        <dbReference type="ARBA" id="ARBA00022448"/>
    </source>
</evidence>
<dbReference type="Proteomes" id="UP000087171">
    <property type="component" value="Chromosome Ca7"/>
</dbReference>
<feature type="transmembrane region" description="Helical" evidence="9">
    <location>
        <begin position="77"/>
        <end position="96"/>
    </location>
</feature>
<evidence type="ECO:0000256" key="2">
    <source>
        <dbReference type="ARBA" id="ARBA00010992"/>
    </source>
</evidence>
<comment type="subcellular location">
    <subcellularLocation>
        <location evidence="1">Membrane</location>
        <topology evidence="1">Multi-pass membrane protein</topology>
    </subcellularLocation>
</comment>
<dbReference type="GeneID" id="101504310"/>
<accession>A0A1S3EDI8</accession>
<dbReference type="GO" id="GO:0015293">
    <property type="term" value="F:symporter activity"/>
    <property type="evidence" value="ECO:0007669"/>
    <property type="project" value="UniProtKB-KW"/>
</dbReference>
<dbReference type="InterPro" id="IPR036259">
    <property type="entry name" value="MFS_trans_sf"/>
</dbReference>
<dbReference type="PRINTS" id="PR00171">
    <property type="entry name" value="SUGRTRNSPORT"/>
</dbReference>
<keyword evidence="5 9" id="KW-0812">Transmembrane</keyword>
<evidence type="ECO:0000256" key="9">
    <source>
        <dbReference type="SAM" id="Phobius"/>
    </source>
</evidence>
<feature type="transmembrane region" description="Helical" evidence="9">
    <location>
        <begin position="108"/>
        <end position="127"/>
    </location>
</feature>
<dbReference type="PROSITE" id="PS00217">
    <property type="entry name" value="SUGAR_TRANSPORT_2"/>
    <property type="match status" value="1"/>
</dbReference>
<feature type="transmembrane region" description="Helical" evidence="9">
    <location>
        <begin position="268"/>
        <end position="288"/>
    </location>
</feature>
<dbReference type="InterPro" id="IPR005829">
    <property type="entry name" value="Sugar_transporter_CS"/>
</dbReference>
<feature type="transmembrane region" description="Helical" evidence="9">
    <location>
        <begin position="16"/>
        <end position="36"/>
    </location>
</feature>
<keyword evidence="4" id="KW-0762">Sugar transport</keyword>
<dbReference type="InterPro" id="IPR045262">
    <property type="entry name" value="STP/PLT_plant"/>
</dbReference>
<dbReference type="PANTHER" id="PTHR23500:SF109">
    <property type="entry name" value="SUGAR TRANSPORT PROTEIN 7"/>
    <property type="match status" value="1"/>
</dbReference>
<dbReference type="SUPFAM" id="SSF103473">
    <property type="entry name" value="MFS general substrate transporter"/>
    <property type="match status" value="1"/>
</dbReference>
<dbReference type="CDD" id="cd17361">
    <property type="entry name" value="MFS_STP"/>
    <property type="match status" value="1"/>
</dbReference>
<dbReference type="InterPro" id="IPR044778">
    <property type="entry name" value="MFS_STP/MST-like_plant"/>
</dbReference>
<dbReference type="OrthoDB" id="5296287at2759"/>
<dbReference type="GO" id="GO:0015145">
    <property type="term" value="F:monosaccharide transmembrane transporter activity"/>
    <property type="evidence" value="ECO:0007669"/>
    <property type="project" value="InterPro"/>
</dbReference>
<name>A0A1S3EDI8_CICAR</name>
<dbReference type="InterPro" id="IPR005828">
    <property type="entry name" value="MFS_sugar_transport-like"/>
</dbReference>
<evidence type="ECO:0000256" key="8">
    <source>
        <dbReference type="ARBA" id="ARBA00023136"/>
    </source>
</evidence>
<dbReference type="PROSITE" id="PS50850">
    <property type="entry name" value="MFS"/>
    <property type="match status" value="1"/>
</dbReference>
<feature type="transmembrane region" description="Helical" evidence="9">
    <location>
        <begin position="332"/>
        <end position="352"/>
    </location>
</feature>
<reference evidence="11" key="1">
    <citation type="journal article" date="2013" name="Nat. Biotechnol.">
        <title>Draft genome sequence of chickpea (Cicer arietinum) provides a resource for trait improvement.</title>
        <authorList>
            <person name="Varshney R.K."/>
            <person name="Song C."/>
            <person name="Saxena R.K."/>
            <person name="Azam S."/>
            <person name="Yu S."/>
            <person name="Sharpe A.G."/>
            <person name="Cannon S."/>
            <person name="Baek J."/>
            <person name="Rosen B.D."/>
            <person name="Tar'an B."/>
            <person name="Millan T."/>
            <person name="Zhang X."/>
            <person name="Ramsay L.D."/>
            <person name="Iwata A."/>
            <person name="Wang Y."/>
            <person name="Nelson W."/>
            <person name="Farmer A.D."/>
            <person name="Gaur P.M."/>
            <person name="Soderlund C."/>
            <person name="Penmetsa R.V."/>
            <person name="Xu C."/>
            <person name="Bharti A.K."/>
            <person name="He W."/>
            <person name="Winter P."/>
            <person name="Zhao S."/>
            <person name="Hane J.K."/>
            <person name="Carrasquilla-Garcia N."/>
            <person name="Condie J.A."/>
            <person name="Upadhyaya H.D."/>
            <person name="Luo M.C."/>
            <person name="Thudi M."/>
            <person name="Gowda C.L."/>
            <person name="Singh N.P."/>
            <person name="Lichtenzveig J."/>
            <person name="Gali K.K."/>
            <person name="Rubio J."/>
            <person name="Nadarajan N."/>
            <person name="Dolezel J."/>
            <person name="Bansal K.C."/>
            <person name="Xu X."/>
            <person name="Edwards D."/>
            <person name="Zhang G."/>
            <person name="Kahl G."/>
            <person name="Gil J."/>
            <person name="Singh K.B."/>
            <person name="Datta S.K."/>
            <person name="Jackson S.A."/>
            <person name="Wang J."/>
            <person name="Cook D.R."/>
        </authorList>
    </citation>
    <scope>NUCLEOTIDE SEQUENCE [LARGE SCALE GENOMIC DNA]</scope>
    <source>
        <strain evidence="11">cv. CDC Frontier</strain>
    </source>
</reference>
<evidence type="ECO:0000313" key="11">
    <source>
        <dbReference type="Proteomes" id="UP000087171"/>
    </source>
</evidence>
<feature type="transmembrane region" description="Helical" evidence="9">
    <location>
        <begin position="372"/>
        <end position="394"/>
    </location>
</feature>
<dbReference type="AlphaFoldDB" id="A0A1S3EDI8"/>
<feature type="domain" description="Major facilitator superfamily (MFS) profile" evidence="10">
    <location>
        <begin position="23"/>
        <end position="424"/>
    </location>
</feature>
<keyword evidence="3" id="KW-0813">Transport</keyword>
<organism evidence="11 12">
    <name type="scientific">Cicer arietinum</name>
    <name type="common">Chickpea</name>
    <name type="synonym">Garbanzo</name>
    <dbReference type="NCBI Taxonomy" id="3827"/>
    <lineage>
        <taxon>Eukaryota</taxon>
        <taxon>Viridiplantae</taxon>
        <taxon>Streptophyta</taxon>
        <taxon>Embryophyta</taxon>
        <taxon>Tracheophyta</taxon>
        <taxon>Spermatophyta</taxon>
        <taxon>Magnoliopsida</taxon>
        <taxon>eudicotyledons</taxon>
        <taxon>Gunneridae</taxon>
        <taxon>Pentapetalae</taxon>
        <taxon>rosids</taxon>
        <taxon>fabids</taxon>
        <taxon>Fabales</taxon>
        <taxon>Fabaceae</taxon>
        <taxon>Papilionoideae</taxon>
        <taxon>50 kb inversion clade</taxon>
        <taxon>NPAAA clade</taxon>
        <taxon>Hologalegina</taxon>
        <taxon>IRL clade</taxon>
        <taxon>Cicereae</taxon>
        <taxon>Cicer</taxon>
    </lineage>
</organism>
<gene>
    <name evidence="12" type="primary">LOC101504310</name>
</gene>
<dbReference type="Gene3D" id="1.20.1250.20">
    <property type="entry name" value="MFS general substrate transporter like domains"/>
    <property type="match status" value="2"/>
</dbReference>